<gene>
    <name evidence="1" type="ORF">SPRG_02850</name>
</gene>
<evidence type="ECO:0000313" key="2">
    <source>
        <dbReference type="Proteomes" id="UP000030745"/>
    </source>
</evidence>
<proteinExistence type="predicted"/>
<protein>
    <submittedName>
        <fullName evidence="1">Uncharacterized protein</fullName>
    </submittedName>
</protein>
<dbReference type="VEuPathDB" id="FungiDB:SPRG_02850"/>
<evidence type="ECO:0000313" key="1">
    <source>
        <dbReference type="EMBL" id="KDO32373.1"/>
    </source>
</evidence>
<reference evidence="1 2" key="1">
    <citation type="journal article" date="2013" name="PLoS Genet.">
        <title>Distinctive expansion of potential virulence genes in the genome of the oomycete fish pathogen Saprolegnia parasitica.</title>
        <authorList>
            <person name="Jiang R.H."/>
            <person name="de Bruijn I."/>
            <person name="Haas B.J."/>
            <person name="Belmonte R."/>
            <person name="Lobach L."/>
            <person name="Christie J."/>
            <person name="van den Ackerveken G."/>
            <person name="Bottin A."/>
            <person name="Bulone V."/>
            <person name="Diaz-Moreno S.M."/>
            <person name="Dumas B."/>
            <person name="Fan L."/>
            <person name="Gaulin E."/>
            <person name="Govers F."/>
            <person name="Grenville-Briggs L.J."/>
            <person name="Horner N.R."/>
            <person name="Levin J.Z."/>
            <person name="Mammella M."/>
            <person name="Meijer H.J."/>
            <person name="Morris P."/>
            <person name="Nusbaum C."/>
            <person name="Oome S."/>
            <person name="Phillips A.J."/>
            <person name="van Rooyen D."/>
            <person name="Rzeszutek E."/>
            <person name="Saraiva M."/>
            <person name="Secombes C.J."/>
            <person name="Seidl M.F."/>
            <person name="Snel B."/>
            <person name="Stassen J.H."/>
            <person name="Sykes S."/>
            <person name="Tripathy S."/>
            <person name="van den Berg H."/>
            <person name="Vega-Arreguin J.C."/>
            <person name="Wawra S."/>
            <person name="Young S.K."/>
            <person name="Zeng Q."/>
            <person name="Dieguez-Uribeondo J."/>
            <person name="Russ C."/>
            <person name="Tyler B.M."/>
            <person name="van West P."/>
        </authorList>
    </citation>
    <scope>NUCLEOTIDE SEQUENCE [LARGE SCALE GENOMIC DNA]</scope>
    <source>
        <strain evidence="1 2">CBS 223.65</strain>
    </source>
</reference>
<dbReference type="OrthoDB" id="10592246at2759"/>
<organism evidence="1 2">
    <name type="scientific">Saprolegnia parasitica (strain CBS 223.65)</name>
    <dbReference type="NCBI Taxonomy" id="695850"/>
    <lineage>
        <taxon>Eukaryota</taxon>
        <taxon>Sar</taxon>
        <taxon>Stramenopiles</taxon>
        <taxon>Oomycota</taxon>
        <taxon>Saprolegniomycetes</taxon>
        <taxon>Saprolegniales</taxon>
        <taxon>Saprolegniaceae</taxon>
        <taxon>Saprolegnia</taxon>
    </lineage>
</organism>
<dbReference type="EMBL" id="KK583195">
    <property type="protein sequence ID" value="KDO32373.1"/>
    <property type="molecule type" value="Genomic_DNA"/>
</dbReference>
<sequence length="532" mass="57705">MHVSQQPVIAFQVTRCLASAYDVRHFLLALSATALDDSLRALLQLLETVAPSLVWPQVHCGALPASARGLLQTALPVISILRIPQFWPHRLLLPPTMLVVVDDTSHGSPLANHVGHDASRLGSSLTEYAAYIIDVTLFMPLGETTALCAALRACCNVRRANLLWEEVDQAALDALMAMMTLSWPHLKTLQLGSERRSERSWIDDAGSVCRWLAVARVSSITFQAIEFLSRTASIVVDALLTSPTLVALQLMNAVSLTILLANGRATPDRLTTLQIRLPRYPVGGFVAKWAAKLRGARALRELVIEGEMPSMLQALATVDSLRCLQHLTISSDVDDLPSSLDRLRHLRFVNCTLAPMALTSLVTILQSTSSLQTLGLDHASLTPSQLDALCSVLPQWLGRCGTVLDLTGNDVGEAASWRRSSHYALSGSKSPLRWKLLARGLVRVLSLASTITQMHCPHAVTIHLRSNGLSHLARRACVMALALSKNVMLDLQDNKDATSRGDETSGDDDDQDITALATSLGLQSLAPDVFTS</sequence>
<dbReference type="Gene3D" id="3.80.10.10">
    <property type="entry name" value="Ribonuclease Inhibitor"/>
    <property type="match status" value="1"/>
</dbReference>
<dbReference type="SUPFAM" id="SSF52047">
    <property type="entry name" value="RNI-like"/>
    <property type="match status" value="1"/>
</dbReference>
<dbReference type="GeneID" id="24125389"/>
<name>A0A067CPE5_SAPPC</name>
<dbReference type="KEGG" id="spar:SPRG_02850"/>
<keyword evidence="2" id="KW-1185">Reference proteome</keyword>
<dbReference type="AlphaFoldDB" id="A0A067CPE5"/>
<accession>A0A067CPE5</accession>
<dbReference type="RefSeq" id="XP_012196827.1">
    <property type="nucleotide sequence ID" value="XM_012341437.1"/>
</dbReference>
<dbReference type="InterPro" id="IPR032675">
    <property type="entry name" value="LRR_dom_sf"/>
</dbReference>
<dbReference type="Proteomes" id="UP000030745">
    <property type="component" value="Unassembled WGS sequence"/>
</dbReference>